<evidence type="ECO:0000313" key="1">
    <source>
        <dbReference type="EMBL" id="MCI92033.1"/>
    </source>
</evidence>
<reference evidence="1 2" key="1">
    <citation type="journal article" date="2018" name="Front. Plant Sci.">
        <title>Red Clover (Trifolium pratense) and Zigzag Clover (T. medium) - A Picture of Genomic Similarities and Differences.</title>
        <authorList>
            <person name="Dluhosova J."/>
            <person name="Istvanek J."/>
            <person name="Nedelnik J."/>
            <person name="Repkova J."/>
        </authorList>
    </citation>
    <scope>NUCLEOTIDE SEQUENCE [LARGE SCALE GENOMIC DNA]</scope>
    <source>
        <strain evidence="2">cv. 10/8</strain>
        <tissue evidence="1">Leaf</tissue>
    </source>
</reference>
<evidence type="ECO:0000313" key="2">
    <source>
        <dbReference type="Proteomes" id="UP000265520"/>
    </source>
</evidence>
<accession>A0A392VX21</accession>
<feature type="non-terminal residue" evidence="1">
    <location>
        <position position="1"/>
    </location>
</feature>
<name>A0A392VX21_9FABA</name>
<proteinExistence type="predicted"/>
<keyword evidence="2" id="KW-1185">Reference proteome</keyword>
<comment type="caution">
    <text evidence="1">The sequence shown here is derived from an EMBL/GenBank/DDBJ whole genome shotgun (WGS) entry which is preliminary data.</text>
</comment>
<dbReference type="AlphaFoldDB" id="A0A392VX21"/>
<dbReference type="Proteomes" id="UP000265520">
    <property type="component" value="Unassembled WGS sequence"/>
</dbReference>
<dbReference type="EMBL" id="LXQA011288733">
    <property type="protein sequence ID" value="MCI92033.1"/>
    <property type="molecule type" value="Genomic_DNA"/>
</dbReference>
<sequence length="38" mass="3792">LCCLAAIVMSDPHHPVAAVVTSQPNAAATVMGEGIVAF</sequence>
<protein>
    <submittedName>
        <fullName evidence="1">Uncharacterized protein</fullName>
    </submittedName>
</protein>
<organism evidence="1 2">
    <name type="scientific">Trifolium medium</name>
    <dbReference type="NCBI Taxonomy" id="97028"/>
    <lineage>
        <taxon>Eukaryota</taxon>
        <taxon>Viridiplantae</taxon>
        <taxon>Streptophyta</taxon>
        <taxon>Embryophyta</taxon>
        <taxon>Tracheophyta</taxon>
        <taxon>Spermatophyta</taxon>
        <taxon>Magnoliopsida</taxon>
        <taxon>eudicotyledons</taxon>
        <taxon>Gunneridae</taxon>
        <taxon>Pentapetalae</taxon>
        <taxon>rosids</taxon>
        <taxon>fabids</taxon>
        <taxon>Fabales</taxon>
        <taxon>Fabaceae</taxon>
        <taxon>Papilionoideae</taxon>
        <taxon>50 kb inversion clade</taxon>
        <taxon>NPAAA clade</taxon>
        <taxon>Hologalegina</taxon>
        <taxon>IRL clade</taxon>
        <taxon>Trifolieae</taxon>
        <taxon>Trifolium</taxon>
    </lineage>
</organism>